<dbReference type="Gene3D" id="2.40.10.10">
    <property type="entry name" value="Trypsin-like serine proteases"/>
    <property type="match status" value="2"/>
</dbReference>
<name>A0A928VS68_9CYAN</name>
<organism evidence="1 2">
    <name type="scientific">Romeriopsis navalis LEGE 11480</name>
    <dbReference type="NCBI Taxonomy" id="2777977"/>
    <lineage>
        <taxon>Bacteria</taxon>
        <taxon>Bacillati</taxon>
        <taxon>Cyanobacteriota</taxon>
        <taxon>Cyanophyceae</taxon>
        <taxon>Leptolyngbyales</taxon>
        <taxon>Leptolyngbyaceae</taxon>
        <taxon>Romeriopsis</taxon>
        <taxon>Romeriopsis navalis</taxon>
    </lineage>
</organism>
<dbReference type="InterPro" id="IPR009003">
    <property type="entry name" value="Peptidase_S1_PA"/>
</dbReference>
<reference evidence="1" key="1">
    <citation type="submission" date="2020-10" db="EMBL/GenBank/DDBJ databases">
        <authorList>
            <person name="Castelo-Branco R."/>
            <person name="Eusebio N."/>
            <person name="Adriana R."/>
            <person name="Vieira A."/>
            <person name="Brugerolle De Fraissinette N."/>
            <person name="Rezende De Castro R."/>
            <person name="Schneider M.P."/>
            <person name="Vasconcelos V."/>
            <person name="Leao P.N."/>
        </authorList>
    </citation>
    <scope>NUCLEOTIDE SEQUENCE</scope>
    <source>
        <strain evidence="1">LEGE 11480</strain>
    </source>
</reference>
<dbReference type="PANTHER" id="PTHR22939:SF129">
    <property type="entry name" value="SERINE PROTEASE HTRA2, MITOCHONDRIAL"/>
    <property type="match status" value="1"/>
</dbReference>
<dbReference type="Pfam" id="PF13365">
    <property type="entry name" value="Trypsin_2"/>
    <property type="match status" value="1"/>
</dbReference>
<gene>
    <name evidence="1" type="ORF">IQ266_15880</name>
</gene>
<accession>A0A928VS68</accession>
<dbReference type="GO" id="GO:0004252">
    <property type="term" value="F:serine-type endopeptidase activity"/>
    <property type="evidence" value="ECO:0007669"/>
    <property type="project" value="InterPro"/>
</dbReference>
<sequence>MQTQFRSRLVASALLAVQASIATVVIQEFALIQTGTQSTYAAQAQSSDSLATTEIYRKTKPAIVYIETRTRHGKSKGSGVILRKDGLIVTNAHVIKGAKRIIVELSNGKQVKAYPVASGQSGCVDLALLKLEGKHNLPTVTMASSPVIPGTNVFAMGFPKGIKPASITKGIVSNVHQKSGYIQLDAAINKGNSGGALLNSKGELIGINTWKFRAEGLNFATSIDRLQATLQAYKNGLSPILAKHLDLTAGRATQLVADQKATVGRLQSGDQRVCSDRSLADVYTFKGKANQGIILEMQAKAFDPHFILLNPKGRTVARKTAQPGKKFTRLYQILGSDGTYTLIANSRKANRYGSYKIRAITPVLLRASALGAGDPRRKNGSFFRSYHFSAQTGRPLNLTVSSQAFSPHVALIDAKGKVLREGPFPSGKTRSFAVLSNGRYSIRVSSTQPKQAGHFSLIIEAKPTRSGPKAIAKHH</sequence>
<dbReference type="PRINTS" id="PR00834">
    <property type="entry name" value="PROTEASES2C"/>
</dbReference>
<dbReference type="Proteomes" id="UP000625316">
    <property type="component" value="Unassembled WGS sequence"/>
</dbReference>
<protein>
    <submittedName>
        <fullName evidence="1">Trypsin-like peptidase domain-containing protein</fullName>
    </submittedName>
</protein>
<dbReference type="Gene3D" id="2.60.120.380">
    <property type="match status" value="2"/>
</dbReference>
<dbReference type="EMBL" id="JADEXQ010000056">
    <property type="protein sequence ID" value="MBE9031214.1"/>
    <property type="molecule type" value="Genomic_DNA"/>
</dbReference>
<proteinExistence type="predicted"/>
<dbReference type="AlphaFoldDB" id="A0A928VS68"/>
<evidence type="ECO:0000313" key="2">
    <source>
        <dbReference type="Proteomes" id="UP000625316"/>
    </source>
</evidence>
<comment type="caution">
    <text evidence="1">The sequence shown here is derived from an EMBL/GenBank/DDBJ whole genome shotgun (WGS) entry which is preliminary data.</text>
</comment>
<dbReference type="SUPFAM" id="SSF50494">
    <property type="entry name" value="Trypsin-like serine proteases"/>
    <property type="match status" value="1"/>
</dbReference>
<dbReference type="RefSeq" id="WP_264326044.1">
    <property type="nucleotide sequence ID" value="NZ_JADEXQ010000056.1"/>
</dbReference>
<keyword evidence="2" id="KW-1185">Reference proteome</keyword>
<dbReference type="InterPro" id="IPR043504">
    <property type="entry name" value="Peptidase_S1_PA_chymotrypsin"/>
</dbReference>
<dbReference type="GO" id="GO:0006508">
    <property type="term" value="P:proteolysis"/>
    <property type="evidence" value="ECO:0007669"/>
    <property type="project" value="InterPro"/>
</dbReference>
<dbReference type="PANTHER" id="PTHR22939">
    <property type="entry name" value="SERINE PROTEASE FAMILY S1C HTRA-RELATED"/>
    <property type="match status" value="1"/>
</dbReference>
<dbReference type="InterPro" id="IPR001940">
    <property type="entry name" value="Peptidase_S1C"/>
</dbReference>
<evidence type="ECO:0000313" key="1">
    <source>
        <dbReference type="EMBL" id="MBE9031214.1"/>
    </source>
</evidence>